<dbReference type="Pfam" id="PF00589">
    <property type="entry name" value="Phage_integrase"/>
    <property type="match status" value="1"/>
</dbReference>
<feature type="domain" description="Tyr recombinase" evidence="2">
    <location>
        <begin position="1"/>
        <end position="104"/>
    </location>
</feature>
<dbReference type="GO" id="GO:0003677">
    <property type="term" value="F:DNA binding"/>
    <property type="evidence" value="ECO:0007669"/>
    <property type="project" value="InterPro"/>
</dbReference>
<dbReference type="AlphaFoldDB" id="A0A2T3G0Q0"/>
<dbReference type="RefSeq" id="WP_107029796.1">
    <property type="nucleotide sequence ID" value="NZ_PYLQ01000008.1"/>
</dbReference>
<keyword evidence="1" id="KW-0233">DNA recombination</keyword>
<dbReference type="EMBL" id="PYLQ01000008">
    <property type="protein sequence ID" value="PST41107.1"/>
    <property type="molecule type" value="Genomic_DNA"/>
</dbReference>
<dbReference type="PROSITE" id="PS51898">
    <property type="entry name" value="TYR_RECOMBINASE"/>
    <property type="match status" value="1"/>
</dbReference>
<protein>
    <recommendedName>
        <fullName evidence="2">Tyr recombinase domain-containing protein</fullName>
    </recommendedName>
</protein>
<dbReference type="Proteomes" id="UP000240974">
    <property type="component" value="Unassembled WGS sequence"/>
</dbReference>
<dbReference type="GO" id="GO:0015074">
    <property type="term" value="P:DNA integration"/>
    <property type="evidence" value="ECO:0007669"/>
    <property type="project" value="InterPro"/>
</dbReference>
<evidence type="ECO:0000256" key="1">
    <source>
        <dbReference type="ARBA" id="ARBA00023172"/>
    </source>
</evidence>
<reference evidence="3 4" key="1">
    <citation type="journal article" date="2019" name="Int. J. Syst. Evol. Microbiol.">
        <title>Faecalibacillus intestinalis gen. nov., sp. nov. and Faecalibacillus faecis sp. nov., isolated from human faeces.</title>
        <authorList>
            <person name="Seo B."/>
            <person name="Jeon K."/>
            <person name="Baek I."/>
            <person name="Lee Y.M."/>
            <person name="Baek K."/>
            <person name="Ko G."/>
        </authorList>
    </citation>
    <scope>NUCLEOTIDE SEQUENCE [LARGE SCALE GENOMIC DNA]</scope>
    <source>
        <strain evidence="3 4">SNUG30099</strain>
    </source>
</reference>
<evidence type="ECO:0000259" key="2">
    <source>
        <dbReference type="PROSITE" id="PS51898"/>
    </source>
</evidence>
<dbReference type="GO" id="GO:0006310">
    <property type="term" value="P:DNA recombination"/>
    <property type="evidence" value="ECO:0007669"/>
    <property type="project" value="UniProtKB-KW"/>
</dbReference>
<dbReference type="InterPro" id="IPR011010">
    <property type="entry name" value="DNA_brk_join_enz"/>
</dbReference>
<accession>A0A2T3G0Q0</accession>
<dbReference type="InterPro" id="IPR013762">
    <property type="entry name" value="Integrase-like_cat_sf"/>
</dbReference>
<evidence type="ECO:0000313" key="4">
    <source>
        <dbReference type="Proteomes" id="UP000240974"/>
    </source>
</evidence>
<organism evidence="3 4">
    <name type="scientific">Faecalibacillus intestinalis</name>
    <dbReference type="NCBI Taxonomy" id="1982626"/>
    <lineage>
        <taxon>Bacteria</taxon>
        <taxon>Bacillati</taxon>
        <taxon>Bacillota</taxon>
        <taxon>Erysipelotrichia</taxon>
        <taxon>Erysipelotrichales</taxon>
        <taxon>Coprobacillaceae</taxon>
        <taxon>Faecalibacillus</taxon>
    </lineage>
</organism>
<dbReference type="SUPFAM" id="SSF56349">
    <property type="entry name" value="DNA breaking-rejoining enzymes"/>
    <property type="match status" value="1"/>
</dbReference>
<evidence type="ECO:0000313" key="3">
    <source>
        <dbReference type="EMBL" id="PST41107.1"/>
    </source>
</evidence>
<comment type="caution">
    <text evidence="3">The sequence shown here is derived from an EMBL/GenBank/DDBJ whole genome shotgun (WGS) entry which is preliminary data.</text>
</comment>
<gene>
    <name evidence="3" type="ORF">C7U54_07000</name>
</gene>
<dbReference type="Gene3D" id="1.10.443.10">
    <property type="entry name" value="Intergrase catalytic core"/>
    <property type="match status" value="1"/>
</dbReference>
<dbReference type="InterPro" id="IPR002104">
    <property type="entry name" value="Integrase_catalytic"/>
</dbReference>
<sequence>MLMCFKETLFPKVSNSLKALESDMFEFIISYNKFSFSSCSNNISTITNYEYITVHFLRHANATLLLNSGIDLKMVSAHLGHNDIQTTANIYADVLSSQKHKIAQIIEINLENE</sequence>
<name>A0A2T3G0Q0_9FIRM</name>
<proteinExistence type="predicted"/>
<keyword evidence="4" id="KW-1185">Reference proteome</keyword>